<reference evidence="2" key="1">
    <citation type="submission" date="2017-08" db="EMBL/GenBank/DDBJ databases">
        <authorList>
            <person name="Polle J.E."/>
            <person name="Barry K."/>
            <person name="Cushman J."/>
            <person name="Schmutz J."/>
            <person name="Tran D."/>
            <person name="Hathwaick L.T."/>
            <person name="Yim W.C."/>
            <person name="Jenkins J."/>
            <person name="Mckie-Krisberg Z.M."/>
            <person name="Prochnik S."/>
            <person name="Lindquist E."/>
            <person name="Dockter R.B."/>
            <person name="Adam C."/>
            <person name="Molina H."/>
            <person name="Bunkerborg J."/>
            <person name="Jin E."/>
            <person name="Buchheim M."/>
            <person name="Magnuson J."/>
        </authorList>
    </citation>
    <scope>NUCLEOTIDE SEQUENCE</scope>
    <source>
        <strain evidence="2">CCAP 19/18</strain>
    </source>
</reference>
<dbReference type="Proteomes" id="UP000815325">
    <property type="component" value="Unassembled WGS sequence"/>
</dbReference>
<feature type="region of interest" description="Disordered" evidence="1">
    <location>
        <begin position="54"/>
        <end position="78"/>
    </location>
</feature>
<sequence length="78" mass="9073">MSVYECERTRVHRNISRPRLQGTASKRVWSLPQRLSLPRTWQAIIRAHEHTRTSTHAHLLTQACPPTHRHTSSLANRS</sequence>
<evidence type="ECO:0000313" key="3">
    <source>
        <dbReference type="Proteomes" id="UP000815325"/>
    </source>
</evidence>
<proteinExistence type="predicted"/>
<keyword evidence="3" id="KW-1185">Reference proteome</keyword>
<evidence type="ECO:0008006" key="4">
    <source>
        <dbReference type="Google" id="ProtNLM"/>
    </source>
</evidence>
<gene>
    <name evidence="2" type="ORF">DUNSADRAFT_6416</name>
</gene>
<accession>A0ABQ7H6T3</accession>
<organism evidence="2 3">
    <name type="scientific">Dunaliella salina</name>
    <name type="common">Green alga</name>
    <name type="synonym">Protococcus salinus</name>
    <dbReference type="NCBI Taxonomy" id="3046"/>
    <lineage>
        <taxon>Eukaryota</taxon>
        <taxon>Viridiplantae</taxon>
        <taxon>Chlorophyta</taxon>
        <taxon>core chlorophytes</taxon>
        <taxon>Chlorophyceae</taxon>
        <taxon>CS clade</taxon>
        <taxon>Chlamydomonadales</taxon>
        <taxon>Dunaliellaceae</taxon>
        <taxon>Dunaliella</taxon>
    </lineage>
</organism>
<evidence type="ECO:0000256" key="1">
    <source>
        <dbReference type="SAM" id="MobiDB-lite"/>
    </source>
</evidence>
<name>A0ABQ7H6T3_DUNSA</name>
<protein>
    <recommendedName>
        <fullName evidence="4">Encoded protein</fullName>
    </recommendedName>
</protein>
<comment type="caution">
    <text evidence="2">The sequence shown here is derived from an EMBL/GenBank/DDBJ whole genome shotgun (WGS) entry which is preliminary data.</text>
</comment>
<dbReference type="EMBL" id="MU069459">
    <property type="protein sequence ID" value="KAF5842566.1"/>
    <property type="molecule type" value="Genomic_DNA"/>
</dbReference>
<evidence type="ECO:0000313" key="2">
    <source>
        <dbReference type="EMBL" id="KAF5842566.1"/>
    </source>
</evidence>